<dbReference type="Proteomes" id="UP000297385">
    <property type="component" value="Unassembled WGS sequence"/>
</dbReference>
<feature type="signal peptide" evidence="3">
    <location>
        <begin position="1"/>
        <end position="28"/>
    </location>
</feature>
<dbReference type="SUPFAM" id="SSF56601">
    <property type="entry name" value="beta-lactamase/transpeptidase-like"/>
    <property type="match status" value="1"/>
</dbReference>
<protein>
    <submittedName>
        <fullName evidence="4">Peptidase S13</fullName>
    </submittedName>
</protein>
<sequence length="544" mass="57157">MSPTIDRQWKCWAAIASAVLLVSCGASLSSNTAVPDSIMQVMQKPVYKNATWSMQVVDLDSGHVIYDLNSSAQMLIGSVRKLFSVGSALNQLGAQHQFVTPVYRQGTLDAGGTLTGNLILLASGDLTMGGRANPDGTIAITNFDHNEANSLGNAILATPDPLAGFNSLATQVAAAGIKTIKGDVVIDDRLFQPFDFRGEFNVRPIFVNDDVVDVSLNQSAEGSAVPFDWRPKTAAFSVQSAPATGSAASQLDVELAPELPSCIGSPGCIGNITGNVPAGFVPPLTNAYPLIRTFRVTEPSNYARTVFIEALARAGVSVTAAPVAANPVQLLPAQGSYSSAMQVAQLTSQPYEQYVRYIMKVSYNIGADTSLMLFGLARDDSTTLTGALAAEQVELSTTFKIASNQYHFIDGSGGGDSTASGTAVIAMLRGMSTTQVFSPYFDALPVLGVDGSLATITAFESDATLAGAKGQVHAKTGTYVTENPNTPTLPFLRGQSLAGYIDAKSGRRIAFVLTVNNVPISGISDVLAVFQDEGTISAMLWKLQ</sequence>
<keyword evidence="3" id="KW-0732">Signal</keyword>
<evidence type="ECO:0000313" key="4">
    <source>
        <dbReference type="EMBL" id="TFE40659.1"/>
    </source>
</evidence>
<dbReference type="PANTHER" id="PTHR30023">
    <property type="entry name" value="D-ALANYL-D-ALANINE CARBOXYPEPTIDASE"/>
    <property type="match status" value="1"/>
</dbReference>
<feature type="chain" id="PRO_5021234268" evidence="3">
    <location>
        <begin position="29"/>
        <end position="544"/>
    </location>
</feature>
<dbReference type="PANTHER" id="PTHR30023:SF0">
    <property type="entry name" value="PENICILLIN-SENSITIVE CARBOXYPEPTIDASE A"/>
    <property type="match status" value="1"/>
</dbReference>
<proteinExistence type="inferred from homology"/>
<name>A0A4Y8MTB2_9BURK</name>
<dbReference type="Gene3D" id="3.50.80.20">
    <property type="entry name" value="D-Ala-D-Ala carboxypeptidase C, peptidase S13"/>
    <property type="match status" value="1"/>
</dbReference>
<dbReference type="InterPro" id="IPR000667">
    <property type="entry name" value="Peptidase_S13"/>
</dbReference>
<evidence type="ECO:0000256" key="3">
    <source>
        <dbReference type="SAM" id="SignalP"/>
    </source>
</evidence>
<dbReference type="Gene3D" id="3.40.710.10">
    <property type="entry name" value="DD-peptidase/beta-lactamase superfamily"/>
    <property type="match status" value="1"/>
</dbReference>
<comment type="caution">
    <text evidence="4">The sequence shown here is derived from an EMBL/GenBank/DDBJ whole genome shotgun (WGS) entry which is preliminary data.</text>
</comment>
<dbReference type="GO" id="GO:0000270">
    <property type="term" value="P:peptidoglycan metabolic process"/>
    <property type="evidence" value="ECO:0007669"/>
    <property type="project" value="TreeGrafter"/>
</dbReference>
<dbReference type="AlphaFoldDB" id="A0A4Y8MTB2"/>
<keyword evidence="2" id="KW-0378">Hydrolase</keyword>
<organism evidence="4 5">
    <name type="scientific">Paraburkholderia dipogonis</name>
    <dbReference type="NCBI Taxonomy" id="1211383"/>
    <lineage>
        <taxon>Bacteria</taxon>
        <taxon>Pseudomonadati</taxon>
        <taxon>Pseudomonadota</taxon>
        <taxon>Betaproteobacteria</taxon>
        <taxon>Burkholderiales</taxon>
        <taxon>Burkholderiaceae</taxon>
        <taxon>Paraburkholderia</taxon>
    </lineage>
</organism>
<evidence type="ECO:0000313" key="5">
    <source>
        <dbReference type="Proteomes" id="UP000297385"/>
    </source>
</evidence>
<evidence type="ECO:0000256" key="2">
    <source>
        <dbReference type="ARBA" id="ARBA00022801"/>
    </source>
</evidence>
<dbReference type="PROSITE" id="PS51257">
    <property type="entry name" value="PROKAR_LIPOPROTEIN"/>
    <property type="match status" value="1"/>
</dbReference>
<dbReference type="InterPro" id="IPR012338">
    <property type="entry name" value="Beta-lactam/transpept-like"/>
</dbReference>
<dbReference type="GO" id="GO:0004185">
    <property type="term" value="F:serine-type carboxypeptidase activity"/>
    <property type="evidence" value="ECO:0007669"/>
    <property type="project" value="InterPro"/>
</dbReference>
<dbReference type="GeneID" id="97306901"/>
<dbReference type="Pfam" id="PF02113">
    <property type="entry name" value="Peptidase_S13"/>
    <property type="match status" value="1"/>
</dbReference>
<dbReference type="GO" id="GO:0006508">
    <property type="term" value="P:proteolysis"/>
    <property type="evidence" value="ECO:0007669"/>
    <property type="project" value="InterPro"/>
</dbReference>
<evidence type="ECO:0000256" key="1">
    <source>
        <dbReference type="ARBA" id="ARBA00006096"/>
    </source>
</evidence>
<reference evidence="4 5" key="1">
    <citation type="submission" date="2019-03" db="EMBL/GenBank/DDBJ databases">
        <title>Complete Genome Sequence of Paraburkholderia dipogonis ICMP 19430T, a Nitrogen-fixing Symbiont of the South African Invasive Legume Dipogon lignosus in New Zealand.</title>
        <authorList>
            <person name="De Meyer S.E."/>
        </authorList>
    </citation>
    <scope>NUCLEOTIDE SEQUENCE [LARGE SCALE GENOMIC DNA]</scope>
    <source>
        <strain evidence="4 5">ICMP 19430</strain>
    </source>
</reference>
<dbReference type="RefSeq" id="WP_134462986.1">
    <property type="nucleotide sequence ID" value="NZ_JBHMFL010000149.1"/>
</dbReference>
<dbReference type="EMBL" id="SNVI01000002">
    <property type="protein sequence ID" value="TFE40659.1"/>
    <property type="molecule type" value="Genomic_DNA"/>
</dbReference>
<accession>A0A4Y8MTB2</accession>
<gene>
    <name evidence="4" type="ORF">E2553_28485</name>
</gene>
<comment type="similarity">
    <text evidence="1">Belongs to the peptidase S13 family.</text>
</comment>